<organism evidence="1">
    <name type="scientific">viral metagenome</name>
    <dbReference type="NCBI Taxonomy" id="1070528"/>
    <lineage>
        <taxon>unclassified sequences</taxon>
        <taxon>metagenomes</taxon>
        <taxon>organismal metagenomes</taxon>
    </lineage>
</organism>
<evidence type="ECO:0008006" key="2">
    <source>
        <dbReference type="Google" id="ProtNLM"/>
    </source>
</evidence>
<accession>A0A6C0J9P1</accession>
<name>A0A6C0J9P1_9ZZZZ</name>
<reference evidence="1" key="1">
    <citation type="journal article" date="2020" name="Nature">
        <title>Giant virus diversity and host interactions through global metagenomics.</title>
        <authorList>
            <person name="Schulz F."/>
            <person name="Roux S."/>
            <person name="Paez-Espino D."/>
            <person name="Jungbluth S."/>
            <person name="Walsh D.A."/>
            <person name="Denef V.J."/>
            <person name="McMahon K.D."/>
            <person name="Konstantinidis K.T."/>
            <person name="Eloe-Fadrosh E.A."/>
            <person name="Kyrpides N.C."/>
            <person name="Woyke T."/>
        </authorList>
    </citation>
    <scope>NUCLEOTIDE SEQUENCE</scope>
    <source>
        <strain evidence="1">GVMAG-M-3300025874-2</strain>
    </source>
</reference>
<dbReference type="AlphaFoldDB" id="A0A6C0J9P1"/>
<protein>
    <recommendedName>
        <fullName evidence="2">XRN2-binding (XTBD) domain-containing protein</fullName>
    </recommendedName>
</protein>
<evidence type="ECO:0000313" key="1">
    <source>
        <dbReference type="EMBL" id="QHU01580.1"/>
    </source>
</evidence>
<proteinExistence type="predicted"/>
<dbReference type="EMBL" id="MN740346">
    <property type="protein sequence ID" value="QHU01580.1"/>
    <property type="molecule type" value="Genomic_DNA"/>
</dbReference>
<sequence>MNKEFCTGNYQIKIYKDIDEPLKYFNVRCSFIKDLSPKSTTELKEAINLSYLYRNSIQYNCLYSSNLMKKIKKI</sequence>